<sequence>MRLKLLTNLNTALLLVVCLALGATLWWSQQAMQRPFAMLDRYLELSRRFDDEVARNVRDYLASGDALRLTSAQQAIDGLSGELPQLPASLTGALGGSLEELRGFAAGELLGTGKLAGDPQGLLLQAERDLAGVLEQLSAYADAAQSPAATEYRAPLLQAGLHLTRLAHLRARLVESGNPALAEELQRELASLSRSAETIDALPALGVLEEQSSAADDFAATMGLDSESSAERQGEDRAIALKRELGSLLRRYPQELARTRGLIEQRQQLAQATAGRLDAVRQALSALEPQVRGERARIQQQVRTIQGALILLILLGALTIDTLQRRLARVLGRLVPLLSNWARGDFSQPVALDTRTRDLLEIQDSLNQLRDFLDGLVGTIHQRAEQLADSSRTLAELSGGLHASAERQDGDTRQIRDALGDMEAAIQQVAGDASDAASASQAAGRAVEQGQRVIGQSLAGLRALADEVQANARAIENLAEESATIGNVLGVIRSIAEQTNLLALNAAIEAARAGEQGRGFAVVAEEVRSLALRTAGATGEIQQLIERLQQAARQSVEAMRSQVEHAEHTASQAGAAEGALDEVVETIRSIAGMAERIAEGSAQQSGAVSEIRSHSERIHRLGSENLRLIGSGRSQGERLLELGEALHSSVRVFRV</sequence>
<dbReference type="Pfam" id="PF00015">
    <property type="entry name" value="MCPsignal"/>
    <property type="match status" value="1"/>
</dbReference>
<evidence type="ECO:0000256" key="10">
    <source>
        <dbReference type="SAM" id="Coils"/>
    </source>
</evidence>
<evidence type="ECO:0000256" key="9">
    <source>
        <dbReference type="PROSITE-ProRule" id="PRU00284"/>
    </source>
</evidence>
<organism evidence="13 14">
    <name type="scientific">Pseudomonas jinjuensis</name>
    <dbReference type="NCBI Taxonomy" id="198616"/>
    <lineage>
        <taxon>Bacteria</taxon>
        <taxon>Pseudomonadati</taxon>
        <taxon>Pseudomonadota</taxon>
        <taxon>Gammaproteobacteria</taxon>
        <taxon>Pseudomonadales</taxon>
        <taxon>Pseudomonadaceae</taxon>
        <taxon>Pseudomonas</taxon>
    </lineage>
</organism>
<evidence type="ECO:0000256" key="5">
    <source>
        <dbReference type="ARBA" id="ARBA00022989"/>
    </source>
</evidence>
<accession>A0A1H0N880</accession>
<dbReference type="STRING" id="198616.SAMN05216193_117113"/>
<dbReference type="OrthoDB" id="7024925at2"/>
<reference evidence="14" key="1">
    <citation type="submission" date="2016-10" db="EMBL/GenBank/DDBJ databases">
        <authorList>
            <person name="Varghese N."/>
            <person name="Submissions S."/>
        </authorList>
    </citation>
    <scope>NUCLEOTIDE SEQUENCE [LARGE SCALE GENOMIC DNA]</scope>
    <source>
        <strain evidence="14">JCM 21621</strain>
    </source>
</reference>
<dbReference type="FunFam" id="1.10.287.950:FF:000001">
    <property type="entry name" value="Methyl-accepting chemotaxis sensory transducer"/>
    <property type="match status" value="1"/>
</dbReference>
<comment type="subcellular location">
    <subcellularLocation>
        <location evidence="1">Cell membrane</location>
        <topology evidence="1">Multi-pass membrane protein</topology>
    </subcellularLocation>
</comment>
<dbReference type="PANTHER" id="PTHR32089:SF119">
    <property type="entry name" value="METHYL-ACCEPTING CHEMOTAXIS PROTEIN CTPL"/>
    <property type="match status" value="1"/>
</dbReference>
<evidence type="ECO:0000256" key="6">
    <source>
        <dbReference type="ARBA" id="ARBA00023136"/>
    </source>
</evidence>
<keyword evidence="6" id="KW-0472">Membrane</keyword>
<keyword evidence="10" id="KW-0175">Coiled coil</keyword>
<evidence type="ECO:0000256" key="8">
    <source>
        <dbReference type="ARBA" id="ARBA00029447"/>
    </source>
</evidence>
<name>A0A1H0N880_9PSED</name>
<evidence type="ECO:0000256" key="3">
    <source>
        <dbReference type="ARBA" id="ARBA00022481"/>
    </source>
</evidence>
<gene>
    <name evidence="13" type="ORF">SAMN05216193_117113</name>
</gene>
<evidence type="ECO:0000259" key="12">
    <source>
        <dbReference type="PROSITE" id="PS50885"/>
    </source>
</evidence>
<evidence type="ECO:0000256" key="7">
    <source>
        <dbReference type="ARBA" id="ARBA00023224"/>
    </source>
</evidence>
<dbReference type="Proteomes" id="UP000242957">
    <property type="component" value="Unassembled WGS sequence"/>
</dbReference>
<dbReference type="AlphaFoldDB" id="A0A1H0N880"/>
<evidence type="ECO:0000313" key="14">
    <source>
        <dbReference type="Proteomes" id="UP000242957"/>
    </source>
</evidence>
<dbReference type="PROSITE" id="PS50111">
    <property type="entry name" value="CHEMOTAXIS_TRANSDUC_2"/>
    <property type="match status" value="1"/>
</dbReference>
<evidence type="ECO:0000256" key="1">
    <source>
        <dbReference type="ARBA" id="ARBA00004651"/>
    </source>
</evidence>
<keyword evidence="14" id="KW-1185">Reference proteome</keyword>
<dbReference type="InterPro" id="IPR004089">
    <property type="entry name" value="MCPsignal_dom"/>
</dbReference>
<proteinExistence type="inferred from homology"/>
<evidence type="ECO:0000313" key="13">
    <source>
        <dbReference type="EMBL" id="SDO88540.1"/>
    </source>
</evidence>
<keyword evidence="2" id="KW-1003">Cell membrane</keyword>
<dbReference type="GO" id="GO:0005886">
    <property type="term" value="C:plasma membrane"/>
    <property type="evidence" value="ECO:0007669"/>
    <property type="project" value="UniProtKB-SubCell"/>
</dbReference>
<dbReference type="Gene3D" id="1.10.287.950">
    <property type="entry name" value="Methyl-accepting chemotaxis protein"/>
    <property type="match status" value="1"/>
</dbReference>
<dbReference type="SMART" id="SM00283">
    <property type="entry name" value="MA"/>
    <property type="match status" value="1"/>
</dbReference>
<feature type="coiled-coil region" evidence="10">
    <location>
        <begin position="534"/>
        <end position="561"/>
    </location>
</feature>
<dbReference type="CDD" id="cd11386">
    <property type="entry name" value="MCP_signal"/>
    <property type="match status" value="1"/>
</dbReference>
<dbReference type="PANTHER" id="PTHR32089">
    <property type="entry name" value="METHYL-ACCEPTING CHEMOTAXIS PROTEIN MCPB"/>
    <property type="match status" value="1"/>
</dbReference>
<dbReference type="EMBL" id="FNIJ01000017">
    <property type="protein sequence ID" value="SDO88540.1"/>
    <property type="molecule type" value="Genomic_DNA"/>
</dbReference>
<feature type="domain" description="Methyl-accepting transducer" evidence="11">
    <location>
        <begin position="383"/>
        <end position="619"/>
    </location>
</feature>
<evidence type="ECO:0000256" key="4">
    <source>
        <dbReference type="ARBA" id="ARBA00022692"/>
    </source>
</evidence>
<comment type="similarity">
    <text evidence="8">Belongs to the methyl-accepting chemotaxis (MCP) protein family.</text>
</comment>
<dbReference type="GO" id="GO:0006935">
    <property type="term" value="P:chemotaxis"/>
    <property type="evidence" value="ECO:0007669"/>
    <property type="project" value="UniProtKB-ARBA"/>
</dbReference>
<keyword evidence="5" id="KW-1133">Transmembrane helix</keyword>
<dbReference type="SUPFAM" id="SSF58104">
    <property type="entry name" value="Methyl-accepting chemotaxis protein (MCP) signaling domain"/>
    <property type="match status" value="1"/>
</dbReference>
<keyword evidence="4" id="KW-0812">Transmembrane</keyword>
<evidence type="ECO:0000256" key="2">
    <source>
        <dbReference type="ARBA" id="ARBA00022475"/>
    </source>
</evidence>
<dbReference type="PROSITE" id="PS50885">
    <property type="entry name" value="HAMP"/>
    <property type="match status" value="1"/>
</dbReference>
<dbReference type="InterPro" id="IPR003660">
    <property type="entry name" value="HAMP_dom"/>
</dbReference>
<feature type="domain" description="HAMP" evidence="12">
    <location>
        <begin position="325"/>
        <end position="378"/>
    </location>
</feature>
<keyword evidence="7 9" id="KW-0807">Transducer</keyword>
<protein>
    <submittedName>
        <fullName evidence="13">Methyl-accepting chemotaxis protein</fullName>
    </submittedName>
</protein>
<evidence type="ECO:0000259" key="11">
    <source>
        <dbReference type="PROSITE" id="PS50111"/>
    </source>
</evidence>
<dbReference type="GO" id="GO:0007165">
    <property type="term" value="P:signal transduction"/>
    <property type="evidence" value="ECO:0007669"/>
    <property type="project" value="UniProtKB-KW"/>
</dbReference>
<keyword evidence="3" id="KW-0488">Methylation</keyword>